<comment type="catalytic activity">
    <reaction evidence="11 12">
        <text>GTP + AH2 + S-adenosyl-L-methionine = (8S)-3',8-cyclo-7,8-dihydroguanosine 5'-triphosphate + 5'-deoxyadenosine + L-methionine + A + H(+)</text>
        <dbReference type="Rhea" id="RHEA:49576"/>
        <dbReference type="ChEBI" id="CHEBI:13193"/>
        <dbReference type="ChEBI" id="CHEBI:15378"/>
        <dbReference type="ChEBI" id="CHEBI:17319"/>
        <dbReference type="ChEBI" id="CHEBI:17499"/>
        <dbReference type="ChEBI" id="CHEBI:37565"/>
        <dbReference type="ChEBI" id="CHEBI:57844"/>
        <dbReference type="ChEBI" id="CHEBI:59789"/>
        <dbReference type="ChEBI" id="CHEBI:131766"/>
        <dbReference type="EC" id="4.1.99.22"/>
    </reaction>
</comment>
<dbReference type="EC" id="4.1.99.22" evidence="1 12"/>
<dbReference type="GO" id="GO:0061798">
    <property type="term" value="F:GTP 3',8'-cyclase activity"/>
    <property type="evidence" value="ECO:0007669"/>
    <property type="project" value="UniProtKB-UniRule"/>
</dbReference>
<comment type="pathway">
    <text evidence="12">Cofactor biosynthesis; molybdopterin biosynthesis.</text>
</comment>
<dbReference type="Pfam" id="PF04055">
    <property type="entry name" value="Radical_SAM"/>
    <property type="match status" value="1"/>
</dbReference>
<feature type="binding site" evidence="12">
    <location>
        <position position="257"/>
    </location>
    <ligand>
        <name>[4Fe-4S] cluster</name>
        <dbReference type="ChEBI" id="CHEBI:49883"/>
        <label>2</label>
        <note>4Fe-4S-substrate</note>
    </ligand>
</feature>
<dbReference type="NCBIfam" id="NF001199">
    <property type="entry name" value="PRK00164.2-1"/>
    <property type="match status" value="1"/>
</dbReference>
<organism evidence="14 15">
    <name type="scientific">Desulfoscipio gibsoniae DSM 7213</name>
    <dbReference type="NCBI Taxonomy" id="767817"/>
    <lineage>
        <taxon>Bacteria</taxon>
        <taxon>Bacillati</taxon>
        <taxon>Bacillota</taxon>
        <taxon>Clostridia</taxon>
        <taxon>Eubacteriales</taxon>
        <taxon>Desulfallaceae</taxon>
        <taxon>Desulfoscipio</taxon>
    </lineage>
</organism>
<dbReference type="STRING" id="767817.Desgi_1311"/>
<dbReference type="CDD" id="cd01335">
    <property type="entry name" value="Radical_SAM"/>
    <property type="match status" value="1"/>
</dbReference>
<feature type="domain" description="Radical SAM core" evidence="13">
    <location>
        <begin position="4"/>
        <end position="221"/>
    </location>
</feature>
<feature type="binding site" evidence="12">
    <location>
        <position position="189"/>
    </location>
    <ligand>
        <name>S-adenosyl-L-methionine</name>
        <dbReference type="ChEBI" id="CHEBI:59789"/>
    </ligand>
</feature>
<dbReference type="NCBIfam" id="TIGR02666">
    <property type="entry name" value="moaA"/>
    <property type="match status" value="1"/>
</dbReference>
<keyword evidence="10 12" id="KW-0456">Lyase</keyword>
<dbReference type="InterPro" id="IPR006638">
    <property type="entry name" value="Elp3/MiaA/NifB-like_rSAM"/>
</dbReference>
<evidence type="ECO:0000256" key="9">
    <source>
        <dbReference type="ARBA" id="ARBA00023150"/>
    </source>
</evidence>
<dbReference type="HOGENOM" id="CLU_009273_0_1_9"/>
<dbReference type="GO" id="GO:0051539">
    <property type="term" value="F:4 iron, 4 sulfur cluster binding"/>
    <property type="evidence" value="ECO:0007669"/>
    <property type="project" value="UniProtKB-UniRule"/>
</dbReference>
<dbReference type="PANTHER" id="PTHR22960:SF0">
    <property type="entry name" value="MOLYBDENUM COFACTOR BIOSYNTHESIS PROTEIN 1"/>
    <property type="match status" value="1"/>
</dbReference>
<dbReference type="GO" id="GO:0005525">
    <property type="term" value="F:GTP binding"/>
    <property type="evidence" value="ECO:0007669"/>
    <property type="project" value="UniProtKB-UniRule"/>
</dbReference>
<sequence>MQDRFQRQINYLRISVTDRCNLRCVYCMPAEGVQCLPHSEILTLEEIVDVVKAGVRVGIRKVRLTGGEPLLRRGILELIKKLSDIPEIDDIALTTNGILLGDMAKDLKVAGLKRVNISLDTLQPARFHRITRGGNLNLVRRGIDAALENGLEPVKINTVAIRGFNDDELLELARLSMELPLHVRFIELMPIGTSDDWSRERFISTQEVKELIGGALGNLEDEKVIAGSGPARYSRLPGAPGTIGFISAVSNHFCATCNRLRLTATGQLRPCLFSGRETDLKQALRADAGPDELARIFQKAILAKPDGHNMAVGWQKDDRIMSQIGG</sequence>
<dbReference type="InterPro" id="IPR050105">
    <property type="entry name" value="MoCo_biosynth_MoaA/MoaC"/>
</dbReference>
<dbReference type="HAMAP" id="MF_01225_B">
    <property type="entry name" value="MoaA_B"/>
    <property type="match status" value="1"/>
</dbReference>
<evidence type="ECO:0000256" key="6">
    <source>
        <dbReference type="ARBA" id="ARBA00023004"/>
    </source>
</evidence>
<evidence type="ECO:0000256" key="3">
    <source>
        <dbReference type="ARBA" id="ARBA00022691"/>
    </source>
</evidence>
<dbReference type="InterPro" id="IPR000385">
    <property type="entry name" value="MoaA_NifB_PqqE_Fe-S-bd_CS"/>
</dbReference>
<dbReference type="UniPathway" id="UPA00344"/>
<dbReference type="AlphaFoldDB" id="R4KCA5"/>
<evidence type="ECO:0000256" key="10">
    <source>
        <dbReference type="ARBA" id="ARBA00023239"/>
    </source>
</evidence>
<feature type="binding site" evidence="12">
    <location>
        <position position="27"/>
    </location>
    <ligand>
        <name>[4Fe-4S] cluster</name>
        <dbReference type="ChEBI" id="CHEBI:49883"/>
        <label>1</label>
        <note>4Fe-4S-S-AdoMet</note>
    </ligand>
</feature>
<keyword evidence="5 12" id="KW-0547">Nucleotide-binding</keyword>
<feature type="binding site" evidence="12">
    <location>
        <position position="63"/>
    </location>
    <ligand>
        <name>GTP</name>
        <dbReference type="ChEBI" id="CHEBI:37565"/>
    </ligand>
</feature>
<feature type="binding site" evidence="12">
    <location>
        <position position="26"/>
    </location>
    <ligand>
        <name>S-adenosyl-L-methionine</name>
        <dbReference type="ChEBI" id="CHEBI:59789"/>
    </ligand>
</feature>
<dbReference type="SMART" id="SM00729">
    <property type="entry name" value="Elp3"/>
    <property type="match status" value="1"/>
</dbReference>
<keyword evidence="4 12" id="KW-0479">Metal-binding</keyword>
<dbReference type="InterPro" id="IPR013785">
    <property type="entry name" value="Aldolase_TIM"/>
</dbReference>
<dbReference type="InterPro" id="IPR010505">
    <property type="entry name" value="MoaA_twitch"/>
</dbReference>
<comment type="similarity">
    <text evidence="12">Belongs to the radical SAM superfamily. MoaA family.</text>
</comment>
<feature type="binding site" evidence="12">
    <location>
        <position position="94"/>
    </location>
    <ligand>
        <name>GTP</name>
        <dbReference type="ChEBI" id="CHEBI:37565"/>
    </ligand>
</feature>
<dbReference type="CDD" id="cd21117">
    <property type="entry name" value="Twitch_MoaA"/>
    <property type="match status" value="1"/>
</dbReference>
<dbReference type="SUPFAM" id="SSF102114">
    <property type="entry name" value="Radical SAM enzymes"/>
    <property type="match status" value="1"/>
</dbReference>
<evidence type="ECO:0000256" key="5">
    <source>
        <dbReference type="ARBA" id="ARBA00022741"/>
    </source>
</evidence>
<feature type="binding site" evidence="12">
    <location>
        <begin position="259"/>
        <end position="261"/>
    </location>
    <ligand>
        <name>GTP</name>
        <dbReference type="ChEBI" id="CHEBI:37565"/>
    </ligand>
</feature>
<proteinExistence type="inferred from homology"/>
<dbReference type="GO" id="GO:0046872">
    <property type="term" value="F:metal ion binding"/>
    <property type="evidence" value="ECO:0007669"/>
    <property type="project" value="UniProtKB-KW"/>
</dbReference>
<dbReference type="Proteomes" id="UP000013520">
    <property type="component" value="Chromosome"/>
</dbReference>
<dbReference type="PROSITE" id="PS51918">
    <property type="entry name" value="RADICAL_SAM"/>
    <property type="match status" value="1"/>
</dbReference>
<dbReference type="OrthoDB" id="9763993at2"/>
<comment type="function">
    <text evidence="12">Catalyzes the cyclization of GTP to (8S)-3',8-cyclo-7,8-dihydroguanosine 5'-triphosphate.</text>
</comment>
<evidence type="ECO:0000256" key="8">
    <source>
        <dbReference type="ARBA" id="ARBA00023134"/>
    </source>
</evidence>
<evidence type="ECO:0000313" key="15">
    <source>
        <dbReference type="Proteomes" id="UP000013520"/>
    </source>
</evidence>
<keyword evidence="7 12" id="KW-0411">Iron-sulfur</keyword>
<dbReference type="GO" id="GO:0006777">
    <property type="term" value="P:Mo-molybdopterin cofactor biosynthetic process"/>
    <property type="evidence" value="ECO:0007669"/>
    <property type="project" value="UniProtKB-UniRule"/>
</dbReference>
<accession>R4KCA5</accession>
<gene>
    <name evidence="12" type="primary">moaA</name>
    <name evidence="14" type="ORF">Desgi_1311</name>
</gene>
<feature type="binding site" evidence="12">
    <location>
        <position position="271"/>
    </location>
    <ligand>
        <name>[4Fe-4S] cluster</name>
        <dbReference type="ChEBI" id="CHEBI:49883"/>
        <label>2</label>
        <note>4Fe-4S-substrate</note>
    </ligand>
</feature>
<reference evidence="14 15" key="1">
    <citation type="submission" date="2012-01" db="EMBL/GenBank/DDBJ databases">
        <title>Complete sequence of Desulfotomaculum gibsoniae DSM 7213.</title>
        <authorList>
            <consortium name="US DOE Joint Genome Institute"/>
            <person name="Lucas S."/>
            <person name="Han J."/>
            <person name="Lapidus A."/>
            <person name="Cheng J.-F."/>
            <person name="Goodwin L."/>
            <person name="Pitluck S."/>
            <person name="Peters L."/>
            <person name="Ovchinnikova G."/>
            <person name="Teshima H."/>
            <person name="Detter J.C."/>
            <person name="Han C."/>
            <person name="Tapia R."/>
            <person name="Land M."/>
            <person name="Hauser L."/>
            <person name="Kyrpides N."/>
            <person name="Ivanova N."/>
            <person name="Pagani I."/>
            <person name="Parshina S."/>
            <person name="Plugge C."/>
            <person name="Muyzer G."/>
            <person name="Kuever J."/>
            <person name="Ivanova A."/>
            <person name="Nazina T."/>
            <person name="Klenk H.-P."/>
            <person name="Brambilla E."/>
            <person name="Spring S."/>
            <person name="Stams A.F."/>
            <person name="Woyke T."/>
        </authorList>
    </citation>
    <scope>NUCLEOTIDE SEQUENCE [LARGE SCALE GENOMIC DNA]</scope>
    <source>
        <strain evidence="14 15">DSM 7213</strain>
    </source>
</reference>
<evidence type="ECO:0000256" key="4">
    <source>
        <dbReference type="ARBA" id="ARBA00022723"/>
    </source>
</evidence>
<evidence type="ECO:0000313" key="14">
    <source>
        <dbReference type="EMBL" id="AGL00818.1"/>
    </source>
</evidence>
<name>R4KCA5_9FIRM</name>
<dbReference type="eggNOG" id="COG2896">
    <property type="taxonomic scope" value="Bacteria"/>
</dbReference>
<keyword evidence="9 12" id="KW-0501">Molybdenum cofactor biosynthesis</keyword>
<dbReference type="PROSITE" id="PS01305">
    <property type="entry name" value="MOAA_NIFB_PQQE"/>
    <property type="match status" value="1"/>
</dbReference>
<dbReference type="InterPro" id="IPR007197">
    <property type="entry name" value="rSAM"/>
</dbReference>
<keyword evidence="15" id="KW-1185">Reference proteome</keyword>
<dbReference type="SFLD" id="SFLDG01383">
    <property type="entry name" value="cyclic_pyranopterin_phosphate"/>
    <property type="match status" value="1"/>
</dbReference>
<dbReference type="PANTHER" id="PTHR22960">
    <property type="entry name" value="MOLYBDOPTERIN COFACTOR SYNTHESIS PROTEIN A"/>
    <property type="match status" value="1"/>
</dbReference>
<evidence type="ECO:0000256" key="2">
    <source>
        <dbReference type="ARBA" id="ARBA00022485"/>
    </source>
</evidence>
<protein>
    <recommendedName>
        <fullName evidence="1 12">GTP 3',8-cyclase</fullName>
        <ecNumber evidence="1 12">4.1.99.22</ecNumber>
    </recommendedName>
    <alternativeName>
        <fullName evidence="12">Molybdenum cofactor biosynthesis protein A</fullName>
    </alternativeName>
</protein>
<dbReference type="SFLD" id="SFLDG01386">
    <property type="entry name" value="main_SPASM_domain-containing"/>
    <property type="match status" value="1"/>
</dbReference>
<comment type="cofactor">
    <cofactor evidence="12">
        <name>[4Fe-4S] cluster</name>
        <dbReference type="ChEBI" id="CHEBI:49883"/>
    </cofactor>
    <text evidence="12">Binds 2 [4Fe-4S] clusters. Binds 1 [4Fe-4S] cluster coordinated with 3 cysteines and an exchangeable S-adenosyl-L-methionine and 1 [4Fe-4S] cluster coordinated with 3 cysteines and the GTP-derived substrate.</text>
</comment>
<evidence type="ECO:0000256" key="11">
    <source>
        <dbReference type="ARBA" id="ARBA00048697"/>
    </source>
</evidence>
<feature type="binding site" evidence="12">
    <location>
        <position position="155"/>
    </location>
    <ligand>
        <name>GTP</name>
        <dbReference type="ChEBI" id="CHEBI:37565"/>
    </ligand>
</feature>
<dbReference type="GO" id="GO:1904047">
    <property type="term" value="F:S-adenosyl-L-methionine binding"/>
    <property type="evidence" value="ECO:0007669"/>
    <property type="project" value="UniProtKB-UniRule"/>
</dbReference>
<evidence type="ECO:0000256" key="12">
    <source>
        <dbReference type="HAMAP-Rule" id="MF_01225"/>
    </source>
</evidence>
<feature type="binding site" evidence="12">
    <location>
        <position position="118"/>
    </location>
    <ligand>
        <name>S-adenosyl-L-methionine</name>
        <dbReference type="ChEBI" id="CHEBI:59789"/>
    </ligand>
</feature>
<feature type="binding site" evidence="12">
    <location>
        <position position="67"/>
    </location>
    <ligand>
        <name>S-adenosyl-L-methionine</name>
        <dbReference type="ChEBI" id="CHEBI:59789"/>
    </ligand>
</feature>
<dbReference type="InterPro" id="IPR058240">
    <property type="entry name" value="rSAM_sf"/>
</dbReference>
<keyword evidence="8 12" id="KW-0342">GTP-binding</keyword>
<dbReference type="Pfam" id="PF06463">
    <property type="entry name" value="Mob_synth_C"/>
    <property type="match status" value="1"/>
</dbReference>
<dbReference type="GO" id="GO:0061799">
    <property type="term" value="F:cyclic pyranopterin monophosphate synthase activity"/>
    <property type="evidence" value="ECO:0007669"/>
    <property type="project" value="TreeGrafter"/>
</dbReference>
<evidence type="ECO:0000256" key="1">
    <source>
        <dbReference type="ARBA" id="ARBA00012167"/>
    </source>
</evidence>
<keyword evidence="2 12" id="KW-0004">4Fe-4S</keyword>
<dbReference type="InterPro" id="IPR013483">
    <property type="entry name" value="MoaA"/>
</dbReference>
<dbReference type="Gene3D" id="3.20.20.70">
    <property type="entry name" value="Aldolase class I"/>
    <property type="match status" value="1"/>
</dbReference>
<dbReference type="RefSeq" id="WP_006522605.1">
    <property type="nucleotide sequence ID" value="NC_021184.1"/>
</dbReference>
<dbReference type="SFLD" id="SFLDS00029">
    <property type="entry name" value="Radical_SAM"/>
    <property type="match status" value="1"/>
</dbReference>
<keyword evidence="6 12" id="KW-0408">Iron</keyword>
<evidence type="ECO:0000256" key="7">
    <source>
        <dbReference type="ARBA" id="ARBA00023014"/>
    </source>
</evidence>
<dbReference type="EMBL" id="CP003273">
    <property type="protein sequence ID" value="AGL00818.1"/>
    <property type="molecule type" value="Genomic_DNA"/>
</dbReference>
<keyword evidence="3 12" id="KW-0949">S-adenosyl-L-methionine</keyword>
<dbReference type="SFLD" id="SFLDG01067">
    <property type="entry name" value="SPASM/twitch_domain_containing"/>
    <property type="match status" value="1"/>
</dbReference>
<feature type="binding site" evidence="12">
    <location>
        <position position="13"/>
    </location>
    <ligand>
        <name>GTP</name>
        <dbReference type="ChEBI" id="CHEBI:37565"/>
    </ligand>
</feature>
<feature type="binding site" evidence="12">
    <location>
        <position position="24"/>
    </location>
    <ligand>
        <name>[4Fe-4S] cluster</name>
        <dbReference type="ChEBI" id="CHEBI:49883"/>
        <label>1</label>
        <note>4Fe-4S-S-AdoMet</note>
    </ligand>
</feature>
<dbReference type="KEGG" id="dgi:Desgi_1311"/>
<evidence type="ECO:0000259" key="13">
    <source>
        <dbReference type="PROSITE" id="PS51918"/>
    </source>
</evidence>
<feature type="binding site" evidence="12">
    <location>
        <position position="254"/>
    </location>
    <ligand>
        <name>[4Fe-4S] cluster</name>
        <dbReference type="ChEBI" id="CHEBI:49883"/>
        <label>2</label>
        <note>4Fe-4S-substrate</note>
    </ligand>
</feature>
<feature type="binding site" evidence="12">
    <location>
        <position position="20"/>
    </location>
    <ligand>
        <name>[4Fe-4S] cluster</name>
        <dbReference type="ChEBI" id="CHEBI:49883"/>
        <label>1</label>
        <note>4Fe-4S-S-AdoMet</note>
    </ligand>
</feature>
<dbReference type="InterPro" id="IPR040064">
    <property type="entry name" value="MoaA-like"/>
</dbReference>
<comment type="subunit">
    <text evidence="12">Monomer and homodimer.</text>
</comment>